<proteinExistence type="inferred from homology"/>
<feature type="transmembrane region" description="Helical" evidence="14">
    <location>
        <begin position="241"/>
        <end position="258"/>
    </location>
</feature>
<accession>A0ABY5GTS7</accession>
<evidence type="ECO:0000256" key="7">
    <source>
        <dbReference type="ARBA" id="ARBA00022989"/>
    </source>
</evidence>
<dbReference type="Gene3D" id="1.20.1730.10">
    <property type="entry name" value="Sodium/glucose cotransporter"/>
    <property type="match status" value="1"/>
</dbReference>
<keyword evidence="8" id="KW-0915">Sodium</keyword>
<keyword evidence="6" id="KW-0769">Symport</keyword>
<reference evidence="15" key="1">
    <citation type="submission" date="2021-04" db="EMBL/GenBank/DDBJ databases">
        <title>Oceanospirillales bacteria with DddD are important DMSP degraders in coastal seawater.</title>
        <authorList>
            <person name="Liu J."/>
        </authorList>
    </citation>
    <scope>NUCLEOTIDE SEQUENCE</scope>
    <source>
        <strain evidence="15">GY6</strain>
    </source>
</reference>
<evidence type="ECO:0000256" key="13">
    <source>
        <dbReference type="SAM" id="Coils"/>
    </source>
</evidence>
<feature type="coiled-coil region" evidence="13">
    <location>
        <begin position="659"/>
        <end position="700"/>
    </location>
</feature>
<dbReference type="PANTHER" id="PTHR48086:SF3">
    <property type="entry name" value="SODIUM_PROLINE SYMPORTER"/>
    <property type="match status" value="1"/>
</dbReference>
<feature type="transmembrane region" description="Helical" evidence="14">
    <location>
        <begin position="491"/>
        <end position="512"/>
    </location>
</feature>
<evidence type="ECO:0000256" key="12">
    <source>
        <dbReference type="ARBA" id="ARBA00033708"/>
    </source>
</evidence>
<comment type="catalytic activity">
    <reaction evidence="12">
        <text>L-proline(in) + Na(+)(in) = L-proline(out) + Na(+)(out)</text>
        <dbReference type="Rhea" id="RHEA:28967"/>
        <dbReference type="ChEBI" id="CHEBI:29101"/>
        <dbReference type="ChEBI" id="CHEBI:60039"/>
    </reaction>
</comment>
<dbReference type="PROSITE" id="PS50283">
    <property type="entry name" value="NA_SOLUT_SYMP_3"/>
    <property type="match status" value="1"/>
</dbReference>
<feature type="transmembrane region" description="Helical" evidence="14">
    <location>
        <begin position="6"/>
        <end position="25"/>
    </location>
</feature>
<keyword evidence="9" id="KW-0406">Ion transport</keyword>
<gene>
    <name evidence="15" type="ORF">KDX31_19100</name>
</gene>
<organism evidence="15 16">
    <name type="scientific">Amphritea atlantica</name>
    <dbReference type="NCBI Taxonomy" id="355243"/>
    <lineage>
        <taxon>Bacteria</taxon>
        <taxon>Pseudomonadati</taxon>
        <taxon>Pseudomonadota</taxon>
        <taxon>Gammaproteobacteria</taxon>
        <taxon>Oceanospirillales</taxon>
        <taxon>Oceanospirillaceae</taxon>
        <taxon>Amphritea</taxon>
    </lineage>
</organism>
<evidence type="ECO:0000256" key="4">
    <source>
        <dbReference type="ARBA" id="ARBA00022475"/>
    </source>
</evidence>
<evidence type="ECO:0000313" key="16">
    <source>
        <dbReference type="Proteomes" id="UP001059950"/>
    </source>
</evidence>
<keyword evidence="16" id="KW-1185">Reference proteome</keyword>
<evidence type="ECO:0000256" key="2">
    <source>
        <dbReference type="ARBA" id="ARBA00006434"/>
    </source>
</evidence>
<comment type="similarity">
    <text evidence="2">Belongs to the sodium:solute symporter (SSF) (TC 2.A.21) family.</text>
</comment>
<keyword evidence="10 14" id="KW-0472">Membrane</keyword>
<feature type="transmembrane region" description="Helical" evidence="14">
    <location>
        <begin position="325"/>
        <end position="353"/>
    </location>
</feature>
<evidence type="ECO:0000256" key="6">
    <source>
        <dbReference type="ARBA" id="ARBA00022847"/>
    </source>
</evidence>
<feature type="transmembrane region" description="Helical" evidence="14">
    <location>
        <begin position="374"/>
        <end position="394"/>
    </location>
</feature>
<evidence type="ECO:0000256" key="5">
    <source>
        <dbReference type="ARBA" id="ARBA00022692"/>
    </source>
</evidence>
<evidence type="ECO:0008006" key="17">
    <source>
        <dbReference type="Google" id="ProtNLM"/>
    </source>
</evidence>
<dbReference type="PANTHER" id="PTHR48086">
    <property type="entry name" value="SODIUM/PROLINE SYMPORTER-RELATED"/>
    <property type="match status" value="1"/>
</dbReference>
<feature type="transmembrane region" description="Helical" evidence="14">
    <location>
        <begin position="32"/>
        <end position="53"/>
    </location>
</feature>
<evidence type="ECO:0000256" key="8">
    <source>
        <dbReference type="ARBA" id="ARBA00023053"/>
    </source>
</evidence>
<evidence type="ECO:0000256" key="14">
    <source>
        <dbReference type="SAM" id="Phobius"/>
    </source>
</evidence>
<feature type="transmembrane region" description="Helical" evidence="14">
    <location>
        <begin position="400"/>
        <end position="428"/>
    </location>
</feature>
<dbReference type="InterPro" id="IPR038377">
    <property type="entry name" value="Na/Glc_symporter_sf"/>
</dbReference>
<feature type="transmembrane region" description="Helical" evidence="14">
    <location>
        <begin position="186"/>
        <end position="213"/>
    </location>
</feature>
<keyword evidence="4" id="KW-1003">Cell membrane</keyword>
<sequence>MFSPLSIFIVICLYMGLLFILATAVENRRALLGGYFFWIYSLSLGVFDTSWAFYGNVGDAATYGFRYLAMDIGSYSCLALWWLLLKRMVQVKEALHITSIADLIAARYNRSQYAAALVSLIALFGSIPYVGLQLKAVNDSIAVITNTASGDTSQQLAGFSVSVILLLFTILYGLRKLDPTEHHYGMLVVLAVECVIKLLALLAVGLFVTFGLFQGFGDIFAQAKTNNLHQVTGAGLQENSISTFLSLFIIGFFPLLLLPRQFYIAVVENTSQSHIKPAAWVMAGYVLLFSIFIVPIAAAGLLKGLPLEQADMFVLLLPLQANSPVLSLTTFIGGFAAASGMVIITTIAVSTMISNHLVLPLAERWSVLSWLRAYLLQVRWAVALLVILLAYVFISFFTSSYFLTALGSLGMTALLQVVTPVFGGLFWARGNTRGAIWGMSVGLLVWFYTLLLPILLREYAWLPGLLEFGPGNLSWLRPEGLFGVDTLDKTAHGMFFSMGLNTLIYILISVLFTPHKQERNLTSDFMQLFNPLKTERQVRPTGLDDYISFDEKYKEALQLLSHYLRNDKALLLLQQIVEDLHITTKKQINIIELVEFHRMVENELSGSIGTSSSHQAMQHYVQYSARESNELKAIYHHIATEIKETDTPGAAEQHRGDTVDALQHQIAELKVEIGEKEQLIESMRTKLDRHYEEIHRLRMDAQKYQTFLELQARMDQSQSEHELRLEDAQLKQLLAEFIVLTQQLKKQLDKKPSDDA</sequence>
<dbReference type="InterPro" id="IPR001734">
    <property type="entry name" value="Na/solute_symporter"/>
</dbReference>
<feature type="transmembrane region" description="Helical" evidence="14">
    <location>
        <begin position="65"/>
        <end position="85"/>
    </location>
</feature>
<comment type="subcellular location">
    <subcellularLocation>
        <location evidence="1">Cell membrane</location>
        <topology evidence="1">Multi-pass membrane protein</topology>
    </subcellularLocation>
</comment>
<keyword evidence="7 14" id="KW-1133">Transmembrane helix</keyword>
<evidence type="ECO:0000256" key="9">
    <source>
        <dbReference type="ARBA" id="ARBA00023065"/>
    </source>
</evidence>
<keyword evidence="3" id="KW-0813">Transport</keyword>
<dbReference type="EMBL" id="CP073344">
    <property type="protein sequence ID" value="UTW03391.1"/>
    <property type="molecule type" value="Genomic_DNA"/>
</dbReference>
<dbReference type="Proteomes" id="UP001059950">
    <property type="component" value="Chromosome"/>
</dbReference>
<feature type="transmembrane region" description="Helical" evidence="14">
    <location>
        <begin position="435"/>
        <end position="456"/>
    </location>
</feature>
<evidence type="ECO:0000313" key="15">
    <source>
        <dbReference type="EMBL" id="UTW03391.1"/>
    </source>
</evidence>
<feature type="transmembrane region" description="Helical" evidence="14">
    <location>
        <begin position="113"/>
        <end position="132"/>
    </location>
</feature>
<feature type="transmembrane region" description="Helical" evidence="14">
    <location>
        <begin position="156"/>
        <end position="174"/>
    </location>
</feature>
<evidence type="ECO:0000256" key="10">
    <source>
        <dbReference type="ARBA" id="ARBA00023136"/>
    </source>
</evidence>
<keyword evidence="5 14" id="KW-0812">Transmembrane</keyword>
<keyword evidence="13" id="KW-0175">Coiled coil</keyword>
<dbReference type="InterPro" id="IPR050277">
    <property type="entry name" value="Sodium:Solute_Symporter"/>
</dbReference>
<evidence type="ECO:0000256" key="3">
    <source>
        <dbReference type="ARBA" id="ARBA00022448"/>
    </source>
</evidence>
<dbReference type="CDD" id="cd10322">
    <property type="entry name" value="SLC5sbd"/>
    <property type="match status" value="1"/>
</dbReference>
<keyword evidence="11" id="KW-0739">Sodium transport</keyword>
<feature type="transmembrane region" description="Helical" evidence="14">
    <location>
        <begin position="279"/>
        <end position="305"/>
    </location>
</feature>
<evidence type="ECO:0000256" key="1">
    <source>
        <dbReference type="ARBA" id="ARBA00004651"/>
    </source>
</evidence>
<protein>
    <recommendedName>
        <fullName evidence="17">Na+/proline symporter</fullName>
    </recommendedName>
</protein>
<evidence type="ECO:0000256" key="11">
    <source>
        <dbReference type="ARBA" id="ARBA00023201"/>
    </source>
</evidence>
<name>A0ABY5GTS7_9GAMM</name>